<feature type="transmembrane region" description="Helical" evidence="1">
    <location>
        <begin position="6"/>
        <end position="23"/>
    </location>
</feature>
<name>A0A1G2R2A8_9BACT</name>
<keyword evidence="1" id="KW-1133">Transmembrane helix</keyword>
<evidence type="ECO:0000313" key="2">
    <source>
        <dbReference type="EMBL" id="OHA66970.1"/>
    </source>
</evidence>
<evidence type="ECO:0000313" key="3">
    <source>
        <dbReference type="Proteomes" id="UP000176901"/>
    </source>
</evidence>
<comment type="caution">
    <text evidence="2">The sequence shown here is derived from an EMBL/GenBank/DDBJ whole genome shotgun (WGS) entry which is preliminary data.</text>
</comment>
<sequence>MKTSYILIGIVIAVVVIGGVLMFQSNNNGQMPSLSEEENMTPPLGEQVQSSSVVTYTDSGYSPKELTVKKGDIVTFTNMSSMPMWTAFAMHPTHTVYPGTDIKNCENPGMMDMMFDSCAQIPTGQIWKFQFNETGEWGYHNHMQASHWGKVIVQ</sequence>
<proteinExistence type="predicted"/>
<accession>A0A1G2R2A8</accession>
<dbReference type="AlphaFoldDB" id="A0A1G2R2A8"/>
<protein>
    <recommendedName>
        <fullName evidence="4">Plastocyanin</fullName>
    </recommendedName>
</protein>
<evidence type="ECO:0008006" key="4">
    <source>
        <dbReference type="Google" id="ProtNLM"/>
    </source>
</evidence>
<organism evidence="2 3">
    <name type="scientific">Candidatus Wildermuthbacteria bacterium RIFCSPHIGHO2_02_FULL_47_12</name>
    <dbReference type="NCBI Taxonomy" id="1802451"/>
    <lineage>
        <taxon>Bacteria</taxon>
        <taxon>Candidatus Wildermuthiibacteriota</taxon>
    </lineage>
</organism>
<keyword evidence="1" id="KW-0812">Transmembrane</keyword>
<dbReference type="Gene3D" id="2.60.40.420">
    <property type="entry name" value="Cupredoxins - blue copper proteins"/>
    <property type="match status" value="1"/>
</dbReference>
<dbReference type="Proteomes" id="UP000176901">
    <property type="component" value="Unassembled WGS sequence"/>
</dbReference>
<gene>
    <name evidence="2" type="ORF">A3C82_02700</name>
</gene>
<dbReference type="EMBL" id="MHTW01000020">
    <property type="protein sequence ID" value="OHA66970.1"/>
    <property type="molecule type" value="Genomic_DNA"/>
</dbReference>
<dbReference type="SUPFAM" id="SSF49503">
    <property type="entry name" value="Cupredoxins"/>
    <property type="match status" value="1"/>
</dbReference>
<dbReference type="InterPro" id="IPR008972">
    <property type="entry name" value="Cupredoxin"/>
</dbReference>
<dbReference type="STRING" id="1802451.A3C82_02700"/>
<keyword evidence="1" id="KW-0472">Membrane</keyword>
<reference evidence="2 3" key="1">
    <citation type="journal article" date="2016" name="Nat. Commun.">
        <title>Thousands of microbial genomes shed light on interconnected biogeochemical processes in an aquifer system.</title>
        <authorList>
            <person name="Anantharaman K."/>
            <person name="Brown C.T."/>
            <person name="Hug L.A."/>
            <person name="Sharon I."/>
            <person name="Castelle C.J."/>
            <person name="Probst A.J."/>
            <person name="Thomas B.C."/>
            <person name="Singh A."/>
            <person name="Wilkins M.J."/>
            <person name="Karaoz U."/>
            <person name="Brodie E.L."/>
            <person name="Williams K.H."/>
            <person name="Hubbard S.S."/>
            <person name="Banfield J.F."/>
        </authorList>
    </citation>
    <scope>NUCLEOTIDE SEQUENCE [LARGE SCALE GENOMIC DNA]</scope>
</reference>
<evidence type="ECO:0000256" key="1">
    <source>
        <dbReference type="SAM" id="Phobius"/>
    </source>
</evidence>